<reference evidence="2" key="1">
    <citation type="submission" date="2016-06" db="EMBL/GenBank/DDBJ databases">
        <title>Parallel loss of symbiosis genes in relatives of nitrogen-fixing non-legume Parasponia.</title>
        <authorList>
            <person name="Van Velzen R."/>
            <person name="Holmer R."/>
            <person name="Bu F."/>
            <person name="Rutten L."/>
            <person name="Van Zeijl A."/>
            <person name="Liu W."/>
            <person name="Santuari L."/>
            <person name="Cao Q."/>
            <person name="Sharma T."/>
            <person name="Shen D."/>
            <person name="Roswanjaya Y."/>
            <person name="Wardhani T."/>
            <person name="Kalhor M.S."/>
            <person name="Jansen J."/>
            <person name="Van den Hoogen J."/>
            <person name="Gungor B."/>
            <person name="Hartog M."/>
            <person name="Hontelez J."/>
            <person name="Verver J."/>
            <person name="Yang W.-C."/>
            <person name="Schijlen E."/>
            <person name="Repin R."/>
            <person name="Schilthuizen M."/>
            <person name="Schranz E."/>
            <person name="Heidstra R."/>
            <person name="Miyata K."/>
            <person name="Fedorova E."/>
            <person name="Kohlen W."/>
            <person name="Bisseling T."/>
            <person name="Smit S."/>
            <person name="Geurts R."/>
        </authorList>
    </citation>
    <scope>NUCLEOTIDE SEQUENCE [LARGE SCALE GENOMIC DNA]</scope>
    <source>
        <strain evidence="2">cv. WU1-14</strain>
    </source>
</reference>
<evidence type="ECO:0000313" key="1">
    <source>
        <dbReference type="EMBL" id="PON54567.1"/>
    </source>
</evidence>
<feature type="non-terminal residue" evidence="1">
    <location>
        <position position="1"/>
    </location>
</feature>
<comment type="caution">
    <text evidence="1">The sequence shown here is derived from an EMBL/GenBank/DDBJ whole genome shotgun (WGS) entry which is preliminary data.</text>
</comment>
<evidence type="ECO:0000313" key="2">
    <source>
        <dbReference type="Proteomes" id="UP000237105"/>
    </source>
</evidence>
<sequence>HGKSTTATFDEETKERGRLRSRKRVYCPIMKSPKTIEIPIKNSFSALKKDLAIEPKNKEVERRGKQKLWADEEDVDNAEVDVVHVVNEDVHVGNVDVTNDEDDIANVDFSSTLPQNNASSSQVGVDVHVETYSIAFTQQPNPSAESKVIV</sequence>
<protein>
    <submittedName>
        <fullName evidence="1">Uncharacterized protein</fullName>
    </submittedName>
</protein>
<keyword evidence="2" id="KW-1185">Reference proteome</keyword>
<name>A0A2P5C0J3_PARAD</name>
<dbReference type="AlphaFoldDB" id="A0A2P5C0J3"/>
<gene>
    <name evidence="1" type="ORF">PanWU01x14_194360</name>
</gene>
<dbReference type="Proteomes" id="UP000237105">
    <property type="component" value="Unassembled WGS sequence"/>
</dbReference>
<organism evidence="1 2">
    <name type="scientific">Parasponia andersonii</name>
    <name type="common">Sponia andersonii</name>
    <dbReference type="NCBI Taxonomy" id="3476"/>
    <lineage>
        <taxon>Eukaryota</taxon>
        <taxon>Viridiplantae</taxon>
        <taxon>Streptophyta</taxon>
        <taxon>Embryophyta</taxon>
        <taxon>Tracheophyta</taxon>
        <taxon>Spermatophyta</taxon>
        <taxon>Magnoliopsida</taxon>
        <taxon>eudicotyledons</taxon>
        <taxon>Gunneridae</taxon>
        <taxon>Pentapetalae</taxon>
        <taxon>rosids</taxon>
        <taxon>fabids</taxon>
        <taxon>Rosales</taxon>
        <taxon>Cannabaceae</taxon>
        <taxon>Parasponia</taxon>
    </lineage>
</organism>
<accession>A0A2P5C0J3</accession>
<dbReference type="EMBL" id="JXTB01000193">
    <property type="protein sequence ID" value="PON54567.1"/>
    <property type="molecule type" value="Genomic_DNA"/>
</dbReference>
<proteinExistence type="predicted"/>